<gene>
    <name evidence="2" type="ORF">G3N55_01145</name>
</gene>
<dbReference type="EMBL" id="JAAGRR010000005">
    <property type="protein sequence ID" value="NDY41458.1"/>
    <property type="molecule type" value="Genomic_DNA"/>
</dbReference>
<sequence length="102" mass="10972">MQGACSVEDPGGPPVRIEVTDVLDLHAFRPAEIPSLVADYLVLAQEKGLVEIRLIHGKGRGVLRRLVRGILDRHPAVLSYRPAPEDAGGWGATLVTLRVADS</sequence>
<feature type="domain" description="Smr" evidence="1">
    <location>
        <begin position="23"/>
        <end position="98"/>
    </location>
</feature>
<dbReference type="AlphaFoldDB" id="A0A6N9TK53"/>
<dbReference type="SMART" id="SM00463">
    <property type="entry name" value="SMR"/>
    <property type="match status" value="1"/>
</dbReference>
<dbReference type="SUPFAM" id="SSF160443">
    <property type="entry name" value="SMR domain-like"/>
    <property type="match status" value="1"/>
</dbReference>
<protein>
    <submittedName>
        <fullName evidence="2">Smr/MutS family protein</fullName>
    </submittedName>
</protein>
<comment type="caution">
    <text evidence="2">The sequence shown here is derived from an EMBL/GenBank/DDBJ whole genome shotgun (WGS) entry which is preliminary data.</text>
</comment>
<organism evidence="2 3">
    <name type="scientific">Dissulfurirhabdus thermomarina</name>
    <dbReference type="NCBI Taxonomy" id="1765737"/>
    <lineage>
        <taxon>Bacteria</taxon>
        <taxon>Deltaproteobacteria</taxon>
        <taxon>Dissulfurirhabdaceae</taxon>
        <taxon>Dissulfurirhabdus</taxon>
    </lineage>
</organism>
<evidence type="ECO:0000313" key="2">
    <source>
        <dbReference type="EMBL" id="NDY41458.1"/>
    </source>
</evidence>
<dbReference type="InterPro" id="IPR036063">
    <property type="entry name" value="Smr_dom_sf"/>
</dbReference>
<dbReference type="InterPro" id="IPR002625">
    <property type="entry name" value="Smr_dom"/>
</dbReference>
<dbReference type="PROSITE" id="PS50828">
    <property type="entry name" value="SMR"/>
    <property type="match status" value="1"/>
</dbReference>
<evidence type="ECO:0000313" key="3">
    <source>
        <dbReference type="Proteomes" id="UP000469346"/>
    </source>
</evidence>
<dbReference type="Gene3D" id="3.30.1370.110">
    <property type="match status" value="1"/>
</dbReference>
<dbReference type="PANTHER" id="PTHR35562:SF2">
    <property type="entry name" value="DNA ENDONUCLEASE SMRA-RELATED"/>
    <property type="match status" value="1"/>
</dbReference>
<dbReference type="PANTHER" id="PTHR35562">
    <property type="entry name" value="DNA ENDONUCLEASE SMRA-RELATED"/>
    <property type="match status" value="1"/>
</dbReference>
<reference evidence="2 3" key="1">
    <citation type="submission" date="2020-02" db="EMBL/GenBank/DDBJ databases">
        <title>Comparative genomics of sulfur disproportionating microorganisms.</title>
        <authorList>
            <person name="Ward L.M."/>
            <person name="Bertran E."/>
            <person name="Johnston D.T."/>
        </authorList>
    </citation>
    <scope>NUCLEOTIDE SEQUENCE [LARGE SCALE GENOMIC DNA]</scope>
    <source>
        <strain evidence="2 3">DSM 100025</strain>
    </source>
</reference>
<dbReference type="Proteomes" id="UP000469346">
    <property type="component" value="Unassembled WGS sequence"/>
</dbReference>
<accession>A0A6N9TK53</accession>
<evidence type="ECO:0000259" key="1">
    <source>
        <dbReference type="PROSITE" id="PS50828"/>
    </source>
</evidence>
<keyword evidence="3" id="KW-1185">Reference proteome</keyword>
<dbReference type="Pfam" id="PF01713">
    <property type="entry name" value="Smr"/>
    <property type="match status" value="1"/>
</dbReference>
<proteinExistence type="predicted"/>
<name>A0A6N9TK53_DISTH</name>